<proteinExistence type="predicted"/>
<dbReference type="EMBL" id="CADCUQ010000276">
    <property type="protein sequence ID" value="CAA9391090.1"/>
    <property type="molecule type" value="Genomic_DNA"/>
</dbReference>
<evidence type="ECO:0000313" key="2">
    <source>
        <dbReference type="EMBL" id="CAA9391090.1"/>
    </source>
</evidence>
<reference evidence="2" key="1">
    <citation type="submission" date="2020-02" db="EMBL/GenBank/DDBJ databases">
        <authorList>
            <person name="Meier V. D."/>
        </authorList>
    </citation>
    <scope>NUCLEOTIDE SEQUENCE</scope>
    <source>
        <strain evidence="2">AVDCRST_MAG64</strain>
    </source>
</reference>
<feature type="signal peptide" evidence="1">
    <location>
        <begin position="1"/>
        <end position="25"/>
    </location>
</feature>
<sequence length="598" mass="62798">MRFVRPPALGAMLLAVFLTAPIAGAQALDQVPGDALVVVRVKNLDQVSKKVATFAKGLGLDQQMPELGDPLTALADKAKMTKGLNRGGDMVIAMMDPEQFGGKPDQAVLMLIPTTDYKSFLTNFKAATDEGDGISKATPQDGPEDVFVANWGTYAALSPNKATLAKKPTGLKPTGFSAKELEAKDVVMFANIKAVRGKVLPEMKKNREQLLAQIQQGLEGEGAAKFVPVAKVAANQFLNVAEGFMRDAHSATVSLNLTEGGIGMTYAADFDPTSYAGKMALQNKPATGSLLAGLPDRKYFFFAGGASDPEQSAKAWGDLLDPVIKELAAVPEAAKFAKAMESMKKGAGATSGFALGYVAPTGALGQESVLQQVAVMRGDSKTIQSSQREMMGAMNDLMKMLPQQAGGQAGAMNFEYKPGARTVGGVQFDAFETKINFAEDDPQQQQAKQMLAFVYGPAGMTGVLGAVDPKTVVSVQGGDEKLISDAVTASKANADTLGAQAGVRAVGNELPKNRSMEAYLDLGTLVSTGTRYARGFGLPVNVKLPADLPPIGFSAGTDATAVRMDVHVPNRLVQGLMTAALDAQRQMQNQNNPGGGLE</sequence>
<keyword evidence="1" id="KW-0732">Signal</keyword>
<feature type="chain" id="PRO_5026981277" description="DUF3352 domain-containing protein" evidence="1">
    <location>
        <begin position="26"/>
        <end position="598"/>
    </location>
</feature>
<evidence type="ECO:0008006" key="3">
    <source>
        <dbReference type="Google" id="ProtNLM"/>
    </source>
</evidence>
<name>A0A6J4NLE5_9BACT</name>
<protein>
    <recommendedName>
        <fullName evidence="3">DUF3352 domain-containing protein</fullName>
    </recommendedName>
</protein>
<dbReference type="AlphaFoldDB" id="A0A6J4NLE5"/>
<accession>A0A6J4NLE5</accession>
<organism evidence="2">
    <name type="scientific">uncultured Phycisphaerae bacterium</name>
    <dbReference type="NCBI Taxonomy" id="904963"/>
    <lineage>
        <taxon>Bacteria</taxon>
        <taxon>Pseudomonadati</taxon>
        <taxon>Planctomycetota</taxon>
        <taxon>Phycisphaerae</taxon>
        <taxon>environmental samples</taxon>
    </lineage>
</organism>
<evidence type="ECO:0000256" key="1">
    <source>
        <dbReference type="SAM" id="SignalP"/>
    </source>
</evidence>
<gene>
    <name evidence="2" type="ORF">AVDCRST_MAG64-1196</name>
</gene>